<evidence type="ECO:0000313" key="4">
    <source>
        <dbReference type="Proteomes" id="UP000799757"/>
    </source>
</evidence>
<keyword evidence="1" id="KW-0732">Signal</keyword>
<keyword evidence="3" id="KW-0378">Hydrolase</keyword>
<gene>
    <name evidence="3" type="ORF">K505DRAFT_271592</name>
</gene>
<feature type="chain" id="PRO_5025668756" evidence="1">
    <location>
        <begin position="22"/>
        <end position="263"/>
    </location>
</feature>
<protein>
    <submittedName>
        <fullName evidence="3">Alpha/beta-hydrolase</fullName>
    </submittedName>
</protein>
<feature type="signal peptide" evidence="1">
    <location>
        <begin position="1"/>
        <end position="21"/>
    </location>
</feature>
<dbReference type="InterPro" id="IPR002925">
    <property type="entry name" value="Dienelactn_hydro"/>
</dbReference>
<sequence>MAIIFTRLLAVALVGIATVLAKKPTTCPVVSNEGTPAGEFKNISGIQTYHSYPKDKSANTSTAILFVSDIYGVPLLQNKLLADSLARAGYLVIFPDLFKGDAVPVSSPEGTLNLTEWRTRHPAAEIDSIIASTITYIRSELGVQRIGGVGYCFGGKYVPRFLAQGKGIDVGFIAHPSGLEATEIQNIAGPISIAAGELDGAFNSTLRRNAEDILTTKNATYQTALYSGAPHGFAVRVDLNIPRQKYAKESSFVQAVRWFDAWL</sequence>
<organism evidence="3 4">
    <name type="scientific">Melanomma pulvis-pyrius CBS 109.77</name>
    <dbReference type="NCBI Taxonomy" id="1314802"/>
    <lineage>
        <taxon>Eukaryota</taxon>
        <taxon>Fungi</taxon>
        <taxon>Dikarya</taxon>
        <taxon>Ascomycota</taxon>
        <taxon>Pezizomycotina</taxon>
        <taxon>Dothideomycetes</taxon>
        <taxon>Pleosporomycetidae</taxon>
        <taxon>Pleosporales</taxon>
        <taxon>Melanommataceae</taxon>
        <taxon>Melanomma</taxon>
    </lineage>
</organism>
<evidence type="ECO:0000256" key="1">
    <source>
        <dbReference type="SAM" id="SignalP"/>
    </source>
</evidence>
<dbReference type="OrthoDB" id="17560at2759"/>
<dbReference type="Proteomes" id="UP000799757">
    <property type="component" value="Unassembled WGS sequence"/>
</dbReference>
<dbReference type="Gene3D" id="3.40.50.1820">
    <property type="entry name" value="alpha/beta hydrolase"/>
    <property type="match status" value="1"/>
</dbReference>
<evidence type="ECO:0000259" key="2">
    <source>
        <dbReference type="Pfam" id="PF01738"/>
    </source>
</evidence>
<feature type="domain" description="Dienelactone hydrolase" evidence="2">
    <location>
        <begin position="47"/>
        <end position="261"/>
    </location>
</feature>
<dbReference type="GO" id="GO:0016787">
    <property type="term" value="F:hydrolase activity"/>
    <property type="evidence" value="ECO:0007669"/>
    <property type="project" value="UniProtKB-KW"/>
</dbReference>
<dbReference type="Pfam" id="PF01738">
    <property type="entry name" value="DLH"/>
    <property type="match status" value="1"/>
</dbReference>
<dbReference type="EMBL" id="MU001833">
    <property type="protein sequence ID" value="KAF2796363.1"/>
    <property type="molecule type" value="Genomic_DNA"/>
</dbReference>
<evidence type="ECO:0000313" key="3">
    <source>
        <dbReference type="EMBL" id="KAF2796363.1"/>
    </source>
</evidence>
<proteinExistence type="predicted"/>
<reference evidence="3" key="1">
    <citation type="journal article" date="2020" name="Stud. Mycol.">
        <title>101 Dothideomycetes genomes: a test case for predicting lifestyles and emergence of pathogens.</title>
        <authorList>
            <person name="Haridas S."/>
            <person name="Albert R."/>
            <person name="Binder M."/>
            <person name="Bloem J."/>
            <person name="Labutti K."/>
            <person name="Salamov A."/>
            <person name="Andreopoulos B."/>
            <person name="Baker S."/>
            <person name="Barry K."/>
            <person name="Bills G."/>
            <person name="Bluhm B."/>
            <person name="Cannon C."/>
            <person name="Castanera R."/>
            <person name="Culley D."/>
            <person name="Daum C."/>
            <person name="Ezra D."/>
            <person name="Gonzalez J."/>
            <person name="Henrissat B."/>
            <person name="Kuo A."/>
            <person name="Liang C."/>
            <person name="Lipzen A."/>
            <person name="Lutzoni F."/>
            <person name="Magnuson J."/>
            <person name="Mondo S."/>
            <person name="Nolan M."/>
            <person name="Ohm R."/>
            <person name="Pangilinan J."/>
            <person name="Park H.-J."/>
            <person name="Ramirez L."/>
            <person name="Alfaro M."/>
            <person name="Sun H."/>
            <person name="Tritt A."/>
            <person name="Yoshinaga Y."/>
            <person name="Zwiers L.-H."/>
            <person name="Turgeon B."/>
            <person name="Goodwin S."/>
            <person name="Spatafora J."/>
            <person name="Crous P."/>
            <person name="Grigoriev I."/>
        </authorList>
    </citation>
    <scope>NUCLEOTIDE SEQUENCE</scope>
    <source>
        <strain evidence="3">CBS 109.77</strain>
    </source>
</reference>
<keyword evidence="4" id="KW-1185">Reference proteome</keyword>
<accession>A0A6A6XJW2</accession>
<dbReference type="AlphaFoldDB" id="A0A6A6XJW2"/>
<dbReference type="SUPFAM" id="SSF53474">
    <property type="entry name" value="alpha/beta-Hydrolases"/>
    <property type="match status" value="1"/>
</dbReference>
<name>A0A6A6XJW2_9PLEO</name>
<dbReference type="PANTHER" id="PTHR17630">
    <property type="entry name" value="DIENELACTONE HYDROLASE"/>
    <property type="match status" value="1"/>
</dbReference>
<dbReference type="InterPro" id="IPR029058">
    <property type="entry name" value="AB_hydrolase_fold"/>
</dbReference>
<dbReference type="PANTHER" id="PTHR17630:SF44">
    <property type="entry name" value="PROTEIN AIM2"/>
    <property type="match status" value="1"/>
</dbReference>